<accession>A0A0M9FI33</accession>
<reference evidence="7 8" key="1">
    <citation type="submission" date="2016-02" db="EMBL/GenBank/DDBJ databases">
        <authorList>
            <consortium name="Pathogen Informatics"/>
        </authorList>
    </citation>
    <scope>NUCLEOTIDE SEQUENCE [LARGE SCALE GENOMIC DNA]</scope>
    <source>
        <strain evidence="7 8">SS999</strain>
    </source>
</reference>
<evidence type="ECO:0000313" key="7">
    <source>
        <dbReference type="EMBL" id="CYX71025.1"/>
    </source>
</evidence>
<keyword evidence="2 6" id="KW-0732">Signal</keyword>
<keyword evidence="5" id="KW-0449">Lipoprotein</keyword>
<gene>
    <name evidence="7" type="ORF">ERS132536_01243</name>
</gene>
<evidence type="ECO:0000256" key="2">
    <source>
        <dbReference type="ARBA" id="ARBA00022729"/>
    </source>
</evidence>
<dbReference type="PATRIC" id="fig|1307.472.peg.1971"/>
<dbReference type="PROSITE" id="PS51257">
    <property type="entry name" value="PROKAR_LIPOPROTEIN"/>
    <property type="match status" value="1"/>
</dbReference>
<organism evidence="7 8">
    <name type="scientific">Streptococcus suis</name>
    <dbReference type="NCBI Taxonomy" id="1307"/>
    <lineage>
        <taxon>Bacteria</taxon>
        <taxon>Bacillati</taxon>
        <taxon>Bacillota</taxon>
        <taxon>Bacilli</taxon>
        <taxon>Lactobacillales</taxon>
        <taxon>Streptococcaceae</taxon>
        <taxon>Streptococcus</taxon>
    </lineage>
</organism>
<dbReference type="SUPFAM" id="SSF53850">
    <property type="entry name" value="Periplasmic binding protein-like II"/>
    <property type="match status" value="1"/>
</dbReference>
<dbReference type="PANTHER" id="PTHR43649:SF33">
    <property type="entry name" value="POLYGALACTURONAN_RHAMNOGALACTURONAN-BINDING PROTEIN YTCQ"/>
    <property type="match status" value="1"/>
</dbReference>
<dbReference type="Pfam" id="PF01547">
    <property type="entry name" value="SBP_bac_1"/>
    <property type="match status" value="1"/>
</dbReference>
<name>A0A0M9FI33_STRSU</name>
<dbReference type="InterPro" id="IPR006059">
    <property type="entry name" value="SBP"/>
</dbReference>
<dbReference type="PANTHER" id="PTHR43649">
    <property type="entry name" value="ARABINOSE-BINDING PROTEIN-RELATED"/>
    <property type="match status" value="1"/>
</dbReference>
<evidence type="ECO:0000256" key="3">
    <source>
        <dbReference type="ARBA" id="ARBA00023136"/>
    </source>
</evidence>
<evidence type="ECO:0000256" key="4">
    <source>
        <dbReference type="ARBA" id="ARBA00023139"/>
    </source>
</evidence>
<evidence type="ECO:0000256" key="1">
    <source>
        <dbReference type="ARBA" id="ARBA00022475"/>
    </source>
</evidence>
<evidence type="ECO:0000313" key="8">
    <source>
        <dbReference type="Proteomes" id="UP000075182"/>
    </source>
</evidence>
<dbReference type="Proteomes" id="UP000075182">
    <property type="component" value="Unassembled WGS sequence"/>
</dbReference>
<dbReference type="Gene3D" id="3.40.190.10">
    <property type="entry name" value="Periplasmic binding protein-like II"/>
    <property type="match status" value="2"/>
</dbReference>
<keyword evidence="3" id="KW-0472">Membrane</keyword>
<dbReference type="EMBL" id="FIMD01000008">
    <property type="protein sequence ID" value="CYX71025.1"/>
    <property type="molecule type" value="Genomic_DNA"/>
</dbReference>
<feature type="signal peptide" evidence="6">
    <location>
        <begin position="1"/>
        <end position="20"/>
    </location>
</feature>
<evidence type="ECO:0000256" key="6">
    <source>
        <dbReference type="SAM" id="SignalP"/>
    </source>
</evidence>
<keyword evidence="4" id="KW-0564">Palmitate</keyword>
<keyword evidence="1" id="KW-1003">Cell membrane</keyword>
<dbReference type="InterPro" id="IPR050490">
    <property type="entry name" value="Bact_solute-bd_prot1"/>
</dbReference>
<protein>
    <submittedName>
        <fullName evidence="7">ABC transporter binding protein</fullName>
    </submittedName>
</protein>
<feature type="chain" id="PRO_5039333179" evidence="6">
    <location>
        <begin position="21"/>
        <end position="435"/>
    </location>
</feature>
<proteinExistence type="predicted"/>
<evidence type="ECO:0000256" key="5">
    <source>
        <dbReference type="ARBA" id="ARBA00023288"/>
    </source>
</evidence>
<sequence length="435" mass="46018">MTKKLLKCGSLCLLASVFLAACSASGSNSGSSEEKAASGGDEAVLEFYHGYYHSEDEWPAAKVMRDLYDEFAKQHADGDVEFKATPVNGSLTDIMNNKVASGEFPDMIDLAGNDVSLAAIEQSLVLDLKPYIDENGLEKNVGLNYTQNDVDGKIFTVHDQLLTLGLWYNADIFEKAGAKTPDQWAKWSDFTEAMAKVRSQEGIYAFGAGEPAIRLFNTVLGSSEAGRKLLEGSLTSEGIDSKEFAEALKLVMTEVQANGSANAGGDANVYSTDFTDGKSGVFFNGVWAAGGLSENPAYRPGLYAGNIAISSAGGGLTISSGLSEPEEKLALEFVKYMTSDDVQKTIFEKVGANPTSQAIDTAEIAKGSDDATVKLLGEATSMANNADVIVPTVVSAWGGDVRTAIINALTESAADGVDIDQKVKETQDILKALIG</sequence>
<dbReference type="AlphaFoldDB" id="A0A0M9FI33"/>
<dbReference type="RefSeq" id="WP_024394494.1">
    <property type="nucleotide sequence ID" value="NZ_BDMJ01000037.1"/>
</dbReference>